<dbReference type="Proteomes" id="UP000639274">
    <property type="component" value="Chromosome"/>
</dbReference>
<name>A0A974XW61_9GAMM</name>
<dbReference type="EMBL" id="CP071518">
    <property type="protein sequence ID" value="QSX77007.1"/>
    <property type="molecule type" value="Genomic_DNA"/>
</dbReference>
<evidence type="ECO:0000313" key="1">
    <source>
        <dbReference type="EMBL" id="QSX77007.1"/>
    </source>
</evidence>
<proteinExistence type="predicted"/>
<protein>
    <submittedName>
        <fullName evidence="1">Uncharacterized protein</fullName>
    </submittedName>
</protein>
<accession>A0A974XW61</accession>
<dbReference type="KEGG" id="lsf:I8J32_009260"/>
<evidence type="ECO:0000313" key="2">
    <source>
        <dbReference type="Proteomes" id="UP000639274"/>
    </source>
</evidence>
<sequence>MNRILLVDLGERELKKRQELRARRQVLETIKNTAATSGGLSPKQNDELEEIRKQLASDITTDTFYQLVAATHQQKDWSTLVAGAEFVHEYGLVGSQRTLGAALSPMKEAEREIAAICGLLQVDGYTDASRPDFVQKVSVAQGEYRKNRKLFDAAFLQLGDKYKVSLQTQIASCQVDRHILGCVTPGGNPETRDQGGDFETAKREAVAKAQAAQAQATTARQAANTAAAAAKTAEAARLAADAELATAEAKATLTRAARKGLTADELKALSDALKLARTKAKTAAADAKVAELQATTTAATATAAENDATAANQAATDAEVSRSIAASIAAMTPGPNETVCALSARNLAGVVRRLATDGVSANDAWLASRIQNVYDMQTGVVAGAPPSAMEIMLPDLDESTDVEIIKENLHAVQAIYFAYMLEEMRLPQVVERIVELFRGGLLPLGRGKAGDYLFRYFKTASERITEGERRDLYMRAFGAPGGDANNNQPNREFNELWLRFVSSVSSFGRQLSVDRLLRTNIPVAVSQEQVRKSARDLAASLSRCGYGIAYFAATELQAMILEYRDLLSDPEVRGAFGARDMWQVIDQVNVNYLGGARNTHRYRTQARAGAVIIRWLANNHQRITGRFGEVISLSALTNPQLRGSDQPTVEPNDWDLVQACEQWLAVGGVQESSVEEYAQPMESPVITSKPMDQLPQFARDLLDSVPIPAGFNGNGGLPMH</sequence>
<keyword evidence="2" id="KW-1185">Reference proteome</keyword>
<dbReference type="AlphaFoldDB" id="A0A974XW61"/>
<gene>
    <name evidence="1" type="ORF">I8J32_009260</name>
</gene>
<reference evidence="1 2" key="1">
    <citation type="submission" date="2021-03" db="EMBL/GenBank/DDBJ databases">
        <title>Lysobacter sp. nov. isolated from soil of gangwondo yeongwol, south Korea.</title>
        <authorList>
            <person name="Kim K.R."/>
            <person name="Kim K.H."/>
            <person name="Jeon C.O."/>
        </authorList>
    </citation>
    <scope>NUCLEOTIDE SEQUENCE [LARGE SCALE GENOMIC DNA]</scope>
    <source>
        <strain evidence="1 2">R19</strain>
    </source>
</reference>
<organism evidence="1 2">
    <name type="scientific">Agrilutibacter solisilvae</name>
    <dbReference type="NCBI Taxonomy" id="2763317"/>
    <lineage>
        <taxon>Bacteria</taxon>
        <taxon>Pseudomonadati</taxon>
        <taxon>Pseudomonadota</taxon>
        <taxon>Gammaproteobacteria</taxon>
        <taxon>Lysobacterales</taxon>
        <taxon>Lysobacteraceae</taxon>
        <taxon>Agrilutibacter</taxon>
    </lineage>
</organism>
<dbReference type="RefSeq" id="WP_200611195.1">
    <property type="nucleotide sequence ID" value="NZ_CP071518.1"/>
</dbReference>